<reference evidence="2" key="1">
    <citation type="journal article" date="2023" name="Science">
        <title>Genome structures resolve the early diversification of teleost fishes.</title>
        <authorList>
            <person name="Parey E."/>
            <person name="Louis A."/>
            <person name="Montfort J."/>
            <person name="Bouchez O."/>
            <person name="Roques C."/>
            <person name="Iampietro C."/>
            <person name="Lluch J."/>
            <person name="Castinel A."/>
            <person name="Donnadieu C."/>
            <person name="Desvignes T."/>
            <person name="Floi Bucao C."/>
            <person name="Jouanno E."/>
            <person name="Wen M."/>
            <person name="Mejri S."/>
            <person name="Dirks R."/>
            <person name="Jansen H."/>
            <person name="Henkel C."/>
            <person name="Chen W.J."/>
            <person name="Zahm M."/>
            <person name="Cabau C."/>
            <person name="Klopp C."/>
            <person name="Thompson A.W."/>
            <person name="Robinson-Rechavi M."/>
            <person name="Braasch I."/>
            <person name="Lecointre G."/>
            <person name="Bobe J."/>
            <person name="Postlethwait J.H."/>
            <person name="Berthelot C."/>
            <person name="Roest Crollius H."/>
            <person name="Guiguen Y."/>
        </authorList>
    </citation>
    <scope>NUCLEOTIDE SEQUENCE</scope>
    <source>
        <strain evidence="2">NC1722</strain>
    </source>
</reference>
<protein>
    <recommendedName>
        <fullName evidence="1">Reverse transcriptase domain-containing protein</fullName>
    </recommendedName>
</protein>
<organism evidence="2 3">
    <name type="scientific">Aldrovandia affinis</name>
    <dbReference type="NCBI Taxonomy" id="143900"/>
    <lineage>
        <taxon>Eukaryota</taxon>
        <taxon>Metazoa</taxon>
        <taxon>Chordata</taxon>
        <taxon>Craniata</taxon>
        <taxon>Vertebrata</taxon>
        <taxon>Euteleostomi</taxon>
        <taxon>Actinopterygii</taxon>
        <taxon>Neopterygii</taxon>
        <taxon>Teleostei</taxon>
        <taxon>Notacanthiformes</taxon>
        <taxon>Halosauridae</taxon>
        <taxon>Aldrovandia</taxon>
    </lineage>
</organism>
<gene>
    <name evidence="2" type="ORF">AAFF_G00280880</name>
</gene>
<dbReference type="EMBL" id="JAINUG010000393">
    <property type="protein sequence ID" value="KAJ8372623.1"/>
    <property type="molecule type" value="Genomic_DNA"/>
</dbReference>
<name>A0AAD7RA68_9TELE</name>
<comment type="caution">
    <text evidence="2">The sequence shown here is derived from an EMBL/GenBank/DDBJ whole genome shotgun (WGS) entry which is preliminary data.</text>
</comment>
<feature type="non-terminal residue" evidence="2">
    <location>
        <position position="1"/>
    </location>
</feature>
<sequence length="197" mass="20939">PSVPSPCFPSFSPLTDSDISHLLLSHHPTTCALDPIPSSLLQTFIPNIIPFVTSLVNSSLSSGCFPSPFKRAHITPLLKKPSLDPSVIQNYRPVSLLPFLSKTFERATSNQLSAFFTENNLLDPHQSGFRPGHSTETALLLVNEALHTARAASLSSILILLDLSAAFDTVEHSILLSSLAATGICGGDDVTALLGPA</sequence>
<feature type="domain" description="Reverse transcriptase" evidence="1">
    <location>
        <begin position="79"/>
        <end position="185"/>
    </location>
</feature>
<dbReference type="InterPro" id="IPR043502">
    <property type="entry name" value="DNA/RNA_pol_sf"/>
</dbReference>
<dbReference type="AlphaFoldDB" id="A0AAD7RA68"/>
<dbReference type="InterPro" id="IPR000477">
    <property type="entry name" value="RT_dom"/>
</dbReference>
<dbReference type="Proteomes" id="UP001221898">
    <property type="component" value="Unassembled WGS sequence"/>
</dbReference>
<dbReference type="Pfam" id="PF00078">
    <property type="entry name" value="RVT_1"/>
    <property type="match status" value="1"/>
</dbReference>
<evidence type="ECO:0000259" key="1">
    <source>
        <dbReference type="Pfam" id="PF00078"/>
    </source>
</evidence>
<dbReference type="PANTHER" id="PTHR19446">
    <property type="entry name" value="REVERSE TRANSCRIPTASES"/>
    <property type="match status" value="1"/>
</dbReference>
<keyword evidence="3" id="KW-1185">Reference proteome</keyword>
<dbReference type="SUPFAM" id="SSF56672">
    <property type="entry name" value="DNA/RNA polymerases"/>
    <property type="match status" value="1"/>
</dbReference>
<evidence type="ECO:0000313" key="2">
    <source>
        <dbReference type="EMBL" id="KAJ8372623.1"/>
    </source>
</evidence>
<evidence type="ECO:0000313" key="3">
    <source>
        <dbReference type="Proteomes" id="UP001221898"/>
    </source>
</evidence>
<accession>A0AAD7RA68</accession>
<proteinExistence type="predicted"/>